<dbReference type="Proteomes" id="UP001549321">
    <property type="component" value="Unassembled WGS sequence"/>
</dbReference>
<name>A0ABV2R150_9HYPH</name>
<sequence>MSILGGIFGRRSVKLTDTKSWFIGGGSHAGKDVTAETTLQLSTAWKCVRLRSRVLGSLPLVVHERLADGGIRTAKDHWLYELVHDSPNAEQSAAEFWGGQVACMDLWGNAYARIDRIGQRITALVPLRPELVTVYRDSNGARAYRYSGRSGEERFTEDQILHLRGFTLGGDLGLSAVAYGCHSLGLSIAADETASKTFANGLQVSGFVKMATGTKVTATQRNEIVDLFAKFAGSSSAGKVMPLDPGMDFSPFNMRPADAQLLESRGFNVEEICRWFDVPPILVGHAGNGQTMWGSGVEQIMLGWLTLDLNPFLKGIEQAVAKQLLSPAERKKFYAEYNREALMEADSAAKASFLSQMVQNGLMDRDEGRAKLNLSRRGATELTVQSNLTTLDKLGQVPPRAVQPAPGEPI</sequence>
<protein>
    <submittedName>
        <fullName evidence="1">HK97 family phage portal protein</fullName>
    </submittedName>
</protein>
<keyword evidence="2" id="KW-1185">Reference proteome</keyword>
<accession>A0ABV2R150</accession>
<evidence type="ECO:0000313" key="2">
    <source>
        <dbReference type="Proteomes" id="UP001549321"/>
    </source>
</evidence>
<organism evidence="1 2">
    <name type="scientific">Kaistia defluvii</name>
    <dbReference type="NCBI Taxonomy" id="410841"/>
    <lineage>
        <taxon>Bacteria</taxon>
        <taxon>Pseudomonadati</taxon>
        <taxon>Pseudomonadota</taxon>
        <taxon>Alphaproteobacteria</taxon>
        <taxon>Hyphomicrobiales</taxon>
        <taxon>Kaistiaceae</taxon>
        <taxon>Kaistia</taxon>
    </lineage>
</organism>
<proteinExistence type="predicted"/>
<dbReference type="EMBL" id="JBEPSM010000002">
    <property type="protein sequence ID" value="MET4634980.1"/>
    <property type="molecule type" value="Genomic_DNA"/>
</dbReference>
<dbReference type="RefSeq" id="WP_354552124.1">
    <property type="nucleotide sequence ID" value="NZ_JBEPSM010000002.1"/>
</dbReference>
<comment type="caution">
    <text evidence="1">The sequence shown here is derived from an EMBL/GenBank/DDBJ whole genome shotgun (WGS) entry which is preliminary data.</text>
</comment>
<dbReference type="InterPro" id="IPR006944">
    <property type="entry name" value="Phage/GTA_portal"/>
</dbReference>
<reference evidence="1 2" key="1">
    <citation type="submission" date="2024-06" db="EMBL/GenBank/DDBJ databases">
        <title>Sorghum-associated microbial communities from plants grown in Nebraska, USA.</title>
        <authorList>
            <person name="Schachtman D."/>
        </authorList>
    </citation>
    <scope>NUCLEOTIDE SEQUENCE [LARGE SCALE GENOMIC DNA]</scope>
    <source>
        <strain evidence="1 2">3207</strain>
    </source>
</reference>
<gene>
    <name evidence="1" type="ORF">ABIE08_002926</name>
</gene>
<dbReference type="InterPro" id="IPR006427">
    <property type="entry name" value="Portal_HK97"/>
</dbReference>
<dbReference type="NCBIfam" id="TIGR01537">
    <property type="entry name" value="portal_HK97"/>
    <property type="match status" value="1"/>
</dbReference>
<evidence type="ECO:0000313" key="1">
    <source>
        <dbReference type="EMBL" id="MET4634980.1"/>
    </source>
</evidence>
<dbReference type="Pfam" id="PF04860">
    <property type="entry name" value="Phage_portal"/>
    <property type="match status" value="1"/>
</dbReference>